<feature type="region of interest" description="Disordered" evidence="1">
    <location>
        <begin position="48"/>
        <end position="71"/>
    </location>
</feature>
<accession>A0A0F9HMM2</accession>
<organism evidence="2">
    <name type="scientific">marine sediment metagenome</name>
    <dbReference type="NCBI Taxonomy" id="412755"/>
    <lineage>
        <taxon>unclassified sequences</taxon>
        <taxon>metagenomes</taxon>
        <taxon>ecological metagenomes</taxon>
    </lineage>
</organism>
<evidence type="ECO:0000256" key="1">
    <source>
        <dbReference type="SAM" id="MobiDB-lite"/>
    </source>
</evidence>
<evidence type="ECO:0000313" key="2">
    <source>
        <dbReference type="EMBL" id="KKL76407.1"/>
    </source>
</evidence>
<feature type="compositionally biased region" description="Basic and acidic residues" evidence="1">
    <location>
        <begin position="1"/>
        <end position="11"/>
    </location>
</feature>
<feature type="region of interest" description="Disordered" evidence="1">
    <location>
        <begin position="1"/>
        <end position="23"/>
    </location>
</feature>
<proteinExistence type="predicted"/>
<protein>
    <submittedName>
        <fullName evidence="2">Uncharacterized protein</fullName>
    </submittedName>
</protein>
<comment type="caution">
    <text evidence="2">The sequence shown here is derived from an EMBL/GenBank/DDBJ whole genome shotgun (WGS) entry which is preliminary data.</text>
</comment>
<name>A0A0F9HMM2_9ZZZZ</name>
<dbReference type="AlphaFoldDB" id="A0A0F9HMM2"/>
<dbReference type="EMBL" id="LAZR01024058">
    <property type="protein sequence ID" value="KKL76407.1"/>
    <property type="molecule type" value="Genomic_DNA"/>
</dbReference>
<gene>
    <name evidence="2" type="ORF">LCGC14_2045220</name>
</gene>
<feature type="non-terminal residue" evidence="2">
    <location>
        <position position="1"/>
    </location>
</feature>
<sequence>ICKLPLREKTMEASGRGRPGVPSAVGLSREVEAVAGESDPELERLIAEQTKEFEDSPLVPNRPNPKLKKRV</sequence>
<reference evidence="2" key="1">
    <citation type="journal article" date="2015" name="Nature">
        <title>Complex archaea that bridge the gap between prokaryotes and eukaryotes.</title>
        <authorList>
            <person name="Spang A."/>
            <person name="Saw J.H."/>
            <person name="Jorgensen S.L."/>
            <person name="Zaremba-Niedzwiedzka K."/>
            <person name="Martijn J."/>
            <person name="Lind A.E."/>
            <person name="van Eijk R."/>
            <person name="Schleper C."/>
            <person name="Guy L."/>
            <person name="Ettema T.J."/>
        </authorList>
    </citation>
    <scope>NUCLEOTIDE SEQUENCE</scope>
</reference>